<name>A0A6J5NTR6_9CAUD</name>
<keyword evidence="3" id="KW-0540">Nuclease</keyword>
<accession>A0A6J5NTR6</accession>
<dbReference type="SUPFAM" id="SSF52980">
    <property type="entry name" value="Restriction endonuclease-like"/>
    <property type="match status" value="1"/>
</dbReference>
<keyword evidence="3" id="KW-0378">Hydrolase</keyword>
<dbReference type="EMBL" id="LR796353">
    <property type="protein sequence ID" value="CAB4138898.1"/>
    <property type="molecule type" value="Genomic_DNA"/>
</dbReference>
<sequence>MAQIRHAVRPRFKSGLEEQIADQIAAKGLDVLYERSRVYYMYPARRAEYRPDFILPNGIIVETKGIFDAADRQKHLLIKRQAPELDIRFVFQRDNKLYAGSPTRYSQWAEKFGYKYGLGKIPDAWFDEPRGDRKTPEDLWPQEKPDPRTVRKRNPILI</sequence>
<evidence type="ECO:0000313" key="3">
    <source>
        <dbReference type="EMBL" id="CAB4161056.1"/>
    </source>
</evidence>
<proteinExistence type="predicted"/>
<reference evidence="3" key="1">
    <citation type="submission" date="2020-04" db="EMBL/GenBank/DDBJ databases">
        <authorList>
            <person name="Chiriac C."/>
            <person name="Salcher M."/>
            <person name="Ghai R."/>
            <person name="Kavagutti S V."/>
        </authorList>
    </citation>
    <scope>NUCLEOTIDE SEQUENCE</scope>
</reference>
<dbReference type="Gene3D" id="3.40.91.30">
    <property type="match status" value="1"/>
</dbReference>
<feature type="region of interest" description="Disordered" evidence="1">
    <location>
        <begin position="127"/>
        <end position="158"/>
    </location>
</feature>
<dbReference type="CDD" id="cd22324">
    <property type="entry name" value="Endonuclease_I"/>
    <property type="match status" value="1"/>
</dbReference>
<dbReference type="Pfam" id="PF05367">
    <property type="entry name" value="Phage_endo_I"/>
    <property type="match status" value="1"/>
</dbReference>
<feature type="compositionally biased region" description="Basic and acidic residues" evidence="1">
    <location>
        <begin position="127"/>
        <end position="149"/>
    </location>
</feature>
<dbReference type="GO" id="GO:0008833">
    <property type="term" value="F:deoxyribonuclease IV (phage-T4-induced) activity"/>
    <property type="evidence" value="ECO:0007669"/>
    <property type="project" value="InterPro"/>
</dbReference>
<evidence type="ECO:0000313" key="2">
    <source>
        <dbReference type="EMBL" id="CAB4138898.1"/>
    </source>
</evidence>
<dbReference type="InterPro" id="IPR011335">
    <property type="entry name" value="Restrct_endonuc-II-like"/>
</dbReference>
<gene>
    <name evidence="2" type="ORF">UFOVP345_2</name>
    <name evidence="3" type="ORF">UFOVP732_29</name>
</gene>
<dbReference type="EMBL" id="LR796713">
    <property type="protein sequence ID" value="CAB4161056.1"/>
    <property type="molecule type" value="Genomic_DNA"/>
</dbReference>
<dbReference type="InterPro" id="IPR008029">
    <property type="entry name" value="Phage_T7_Gp3_endoDNaseI"/>
</dbReference>
<dbReference type="GO" id="GO:0016032">
    <property type="term" value="P:viral process"/>
    <property type="evidence" value="ECO:0007669"/>
    <property type="project" value="InterPro"/>
</dbReference>
<organism evidence="3">
    <name type="scientific">uncultured Caudovirales phage</name>
    <dbReference type="NCBI Taxonomy" id="2100421"/>
    <lineage>
        <taxon>Viruses</taxon>
        <taxon>Duplodnaviria</taxon>
        <taxon>Heunggongvirae</taxon>
        <taxon>Uroviricota</taxon>
        <taxon>Caudoviricetes</taxon>
        <taxon>Peduoviridae</taxon>
        <taxon>Maltschvirus</taxon>
        <taxon>Maltschvirus maltsch</taxon>
    </lineage>
</organism>
<dbReference type="GO" id="GO:0015074">
    <property type="term" value="P:DNA integration"/>
    <property type="evidence" value="ECO:0007669"/>
    <property type="project" value="InterPro"/>
</dbReference>
<keyword evidence="3" id="KW-0255">Endonuclease</keyword>
<evidence type="ECO:0000256" key="1">
    <source>
        <dbReference type="SAM" id="MobiDB-lite"/>
    </source>
</evidence>
<protein>
    <submittedName>
        <fullName evidence="3">Endonuclease I</fullName>
    </submittedName>
</protein>